<dbReference type="PROSITE" id="PS51462">
    <property type="entry name" value="NUDIX"/>
    <property type="match status" value="1"/>
</dbReference>
<gene>
    <name evidence="2" type="ORF">ACFQGD_19785</name>
</gene>
<dbReference type="EMBL" id="JBHSXX010000001">
    <property type="protein sequence ID" value="MFC6869390.1"/>
    <property type="molecule type" value="Genomic_DNA"/>
</dbReference>
<evidence type="ECO:0000313" key="3">
    <source>
        <dbReference type="Proteomes" id="UP001596337"/>
    </source>
</evidence>
<dbReference type="RefSeq" id="WP_345389718.1">
    <property type="nucleotide sequence ID" value="NZ_BAABLA010000003.1"/>
</dbReference>
<keyword evidence="2" id="KW-0378">Hydrolase</keyword>
<sequence>MSGYDASGARTVLEQLIRQRRQTFEEFVEFAARFAREHGEPGTLSLRHLQRLVAGRRPDGAPVGPPRPATARLLERIFGMPISVLLSESAADTNVLEARALHVAVAVVVHDARVLLVCRREEPDGEIRWQFPAGIVKPGRDPRWVAVSEVLAETAVHCLVVRSLGSRIHPVTRVYCDYVLCEYVVGTTSNADTVENAGVAWADRSQMIRLIPVERIYPPVLDALDARLATHA</sequence>
<organism evidence="2 3">
    <name type="scientific">Haloechinothrix salitolerans</name>
    <dbReference type="NCBI Taxonomy" id="926830"/>
    <lineage>
        <taxon>Bacteria</taxon>
        <taxon>Bacillati</taxon>
        <taxon>Actinomycetota</taxon>
        <taxon>Actinomycetes</taxon>
        <taxon>Pseudonocardiales</taxon>
        <taxon>Pseudonocardiaceae</taxon>
        <taxon>Haloechinothrix</taxon>
    </lineage>
</organism>
<dbReference type="SUPFAM" id="SSF55811">
    <property type="entry name" value="Nudix"/>
    <property type="match status" value="1"/>
</dbReference>
<dbReference type="Gene3D" id="3.90.79.10">
    <property type="entry name" value="Nucleoside Triphosphate Pyrophosphohydrolase"/>
    <property type="match status" value="1"/>
</dbReference>
<proteinExistence type="predicted"/>
<dbReference type="InterPro" id="IPR015797">
    <property type="entry name" value="NUDIX_hydrolase-like_dom_sf"/>
</dbReference>
<reference evidence="3" key="1">
    <citation type="journal article" date="2019" name="Int. J. Syst. Evol. Microbiol.">
        <title>The Global Catalogue of Microorganisms (GCM) 10K type strain sequencing project: providing services to taxonomists for standard genome sequencing and annotation.</title>
        <authorList>
            <consortium name="The Broad Institute Genomics Platform"/>
            <consortium name="The Broad Institute Genome Sequencing Center for Infectious Disease"/>
            <person name="Wu L."/>
            <person name="Ma J."/>
        </authorList>
    </citation>
    <scope>NUCLEOTIDE SEQUENCE [LARGE SCALE GENOMIC DNA]</scope>
    <source>
        <strain evidence="3">KCTC 32255</strain>
    </source>
</reference>
<dbReference type="Pfam" id="PF00293">
    <property type="entry name" value="NUDIX"/>
    <property type="match status" value="1"/>
</dbReference>
<accession>A0ABW2C441</accession>
<dbReference type="Proteomes" id="UP001596337">
    <property type="component" value="Unassembled WGS sequence"/>
</dbReference>
<dbReference type="InterPro" id="IPR000086">
    <property type="entry name" value="NUDIX_hydrolase_dom"/>
</dbReference>
<protein>
    <submittedName>
        <fullName evidence="2">NUDIX hydrolase</fullName>
        <ecNumber evidence="2">3.6.-.-</ecNumber>
    </submittedName>
</protein>
<dbReference type="GO" id="GO:0016787">
    <property type="term" value="F:hydrolase activity"/>
    <property type="evidence" value="ECO:0007669"/>
    <property type="project" value="UniProtKB-KW"/>
</dbReference>
<feature type="domain" description="Nudix hydrolase" evidence="1">
    <location>
        <begin position="98"/>
        <end position="225"/>
    </location>
</feature>
<evidence type="ECO:0000313" key="2">
    <source>
        <dbReference type="EMBL" id="MFC6869390.1"/>
    </source>
</evidence>
<dbReference type="CDD" id="cd02883">
    <property type="entry name" value="NUDIX_Hydrolase"/>
    <property type="match status" value="1"/>
</dbReference>
<dbReference type="EC" id="3.6.-.-" evidence="2"/>
<name>A0ABW2C441_9PSEU</name>
<keyword evidence="3" id="KW-1185">Reference proteome</keyword>
<evidence type="ECO:0000259" key="1">
    <source>
        <dbReference type="PROSITE" id="PS51462"/>
    </source>
</evidence>
<comment type="caution">
    <text evidence="2">The sequence shown here is derived from an EMBL/GenBank/DDBJ whole genome shotgun (WGS) entry which is preliminary data.</text>
</comment>